<dbReference type="GO" id="GO:0009228">
    <property type="term" value="P:thiamine biosynthetic process"/>
    <property type="evidence" value="ECO:0007669"/>
    <property type="project" value="UniProtKB-UniRule"/>
</dbReference>
<organism evidence="12 13">
    <name type="scientific">Defluviitoga tunisiensis</name>
    <dbReference type="NCBI Taxonomy" id="1006576"/>
    <lineage>
        <taxon>Bacteria</taxon>
        <taxon>Thermotogati</taxon>
        <taxon>Thermotogota</taxon>
        <taxon>Thermotogae</taxon>
        <taxon>Petrotogales</taxon>
        <taxon>Petrotogaceae</taxon>
        <taxon>Defluviitoga</taxon>
    </lineage>
</organism>
<dbReference type="InterPro" id="IPR005477">
    <property type="entry name" value="Dxylulose-5-P_synthase"/>
</dbReference>
<evidence type="ECO:0000256" key="3">
    <source>
        <dbReference type="ARBA" id="ARBA00011738"/>
    </source>
</evidence>
<comment type="similarity">
    <text evidence="2 10">Belongs to the transketolase family. DXPS subfamily.</text>
</comment>
<dbReference type="Pfam" id="PF02780">
    <property type="entry name" value="Transketolase_C"/>
    <property type="match status" value="1"/>
</dbReference>
<comment type="pathway">
    <text evidence="1 10">Metabolic intermediate biosynthesis; 1-deoxy-D-xylulose 5-phosphate biosynthesis; 1-deoxy-D-xylulose 5-phosphate from D-glyceraldehyde 3-phosphate and pyruvate: step 1/1.</text>
</comment>
<keyword evidence="9 10" id="KW-0414">Isoprene biosynthesis</keyword>
<evidence type="ECO:0000256" key="10">
    <source>
        <dbReference type="HAMAP-Rule" id="MF_00315"/>
    </source>
</evidence>
<dbReference type="GO" id="GO:0005829">
    <property type="term" value="C:cytosol"/>
    <property type="evidence" value="ECO:0007669"/>
    <property type="project" value="TreeGrafter"/>
</dbReference>
<dbReference type="GO" id="GO:0030976">
    <property type="term" value="F:thiamine pyrophosphate binding"/>
    <property type="evidence" value="ECO:0007669"/>
    <property type="project" value="UniProtKB-UniRule"/>
</dbReference>
<proteinExistence type="inferred from homology"/>
<evidence type="ECO:0000256" key="9">
    <source>
        <dbReference type="ARBA" id="ARBA00023229"/>
    </source>
</evidence>
<evidence type="ECO:0000313" key="12">
    <source>
        <dbReference type="EMBL" id="CEP77608.1"/>
    </source>
</evidence>
<dbReference type="InterPro" id="IPR033248">
    <property type="entry name" value="Transketolase_C"/>
</dbReference>
<keyword evidence="6 10" id="KW-0460">Magnesium</keyword>
<dbReference type="GO" id="GO:0008661">
    <property type="term" value="F:1-deoxy-D-xylulose-5-phosphate synthase activity"/>
    <property type="evidence" value="ECO:0007669"/>
    <property type="project" value="UniProtKB-UniRule"/>
</dbReference>
<dbReference type="HAMAP" id="MF_00315">
    <property type="entry name" value="DXP_synth"/>
    <property type="match status" value="1"/>
</dbReference>
<dbReference type="Gene3D" id="3.40.50.970">
    <property type="match status" value="2"/>
</dbReference>
<dbReference type="GO" id="GO:0000287">
    <property type="term" value="F:magnesium ion binding"/>
    <property type="evidence" value="ECO:0007669"/>
    <property type="project" value="UniProtKB-UniRule"/>
</dbReference>
<dbReference type="EC" id="2.2.1.7" evidence="10"/>
<feature type="binding site" evidence="10">
    <location>
        <position position="71"/>
    </location>
    <ligand>
        <name>thiamine diphosphate</name>
        <dbReference type="ChEBI" id="CHEBI:58937"/>
    </ligand>
</feature>
<evidence type="ECO:0000256" key="2">
    <source>
        <dbReference type="ARBA" id="ARBA00011081"/>
    </source>
</evidence>
<feature type="binding site" evidence="10">
    <location>
        <position position="172"/>
    </location>
    <ligand>
        <name>Mg(2+)</name>
        <dbReference type="ChEBI" id="CHEBI:18420"/>
    </ligand>
</feature>
<comment type="cofactor">
    <cofactor evidence="10">
        <name>Mg(2+)</name>
        <dbReference type="ChEBI" id="CHEBI:18420"/>
    </cofactor>
    <text evidence="10">Binds 1 Mg(2+) ion per subunit.</text>
</comment>
<reference evidence="13" key="1">
    <citation type="submission" date="2014-11" db="EMBL/GenBank/DDBJ databases">
        <authorList>
            <person name="Wibberg D."/>
        </authorList>
    </citation>
    <scope>NUCLEOTIDE SEQUENCE [LARGE SCALE GENOMIC DNA]</scope>
    <source>
        <strain evidence="13">L3</strain>
    </source>
</reference>
<comment type="function">
    <text evidence="10">Catalyzes the acyloin condensation reaction between C atoms 2 and 3 of pyruvate and glyceraldehyde 3-phosphate to yield 1-deoxy-D-xylulose-5-phosphate (DXP).</text>
</comment>
<dbReference type="PANTHER" id="PTHR43322:SF5">
    <property type="entry name" value="1-DEOXY-D-XYLULOSE-5-PHOSPHATE SYNTHASE, CHLOROPLASTIC"/>
    <property type="match status" value="1"/>
</dbReference>
<evidence type="ECO:0000256" key="1">
    <source>
        <dbReference type="ARBA" id="ARBA00004980"/>
    </source>
</evidence>
<dbReference type="SUPFAM" id="SSF52518">
    <property type="entry name" value="Thiamin diphosphate-binding fold (THDP-binding)"/>
    <property type="match status" value="1"/>
</dbReference>
<dbReference type="SUPFAM" id="SSF52922">
    <property type="entry name" value="TK C-terminal domain-like"/>
    <property type="match status" value="1"/>
</dbReference>
<dbReference type="CDD" id="cd02007">
    <property type="entry name" value="TPP_DXS"/>
    <property type="match status" value="1"/>
</dbReference>
<gene>
    <name evidence="10" type="primary">dxs</name>
    <name evidence="12" type="ORF">DTL3_0277</name>
</gene>
<dbReference type="PATRIC" id="fig|1006576.9.peg.274"/>
<evidence type="ECO:0000256" key="5">
    <source>
        <dbReference type="ARBA" id="ARBA00022723"/>
    </source>
</evidence>
<sequence>MDTNVPLYKLLNNMNYEELEELAQKIRKYIYTTISNGSGHLASNLGVVELTIALYRIFDPVEDVIIWDTSHQSYVHKLLTGRWKEFKNIRKKAGISGYTNIFESDADKFGAGHAGTAIAAALGFFLSDKLKKRKRDIVAIVGDGALGCGMTLESLNQLNYQGANVKIVLNDNEMAISKNVGAISQLLNNFRVKKEYTETKKALKSSLEDSSVGKDVENLLKKFRDALKYSFYASPAPFFEDMGIKYYGPVEGHNIKKLEEYFKFMKEYNEGPVLLHVVTKKGKGFEEIENAPIKFHGISKKDDKISYSKIVGHTLAWLKNYEFLAFTAAMSSGTGLDILQEISPDKVIDMGITESSVVTTAAAVSFGGILPIVDIYSTFMQRAFDSLIHDVALQKAPVLFLLDRAGLVGEDGPTHHGVFDLSYTRLIPNVEVWTPLDAQDLANMVYTSVIQGIKKPRFIRFPRDGEKISVTQILENLKIVNGEWRFLKKSESDVYVLAVGTMAQLVVKALNEFEVNIIGVRSVKPVDDFVMQVLAEKANYIFVYEEGSLKGGFNEEIYKLKNKQIFAFGIKDDFVSHATREEQLQECGLDIESIKKNFEELFLKTDIGTKILRRR</sequence>
<evidence type="ECO:0000313" key="13">
    <source>
        <dbReference type="Proteomes" id="UP000032809"/>
    </source>
</evidence>
<evidence type="ECO:0000256" key="4">
    <source>
        <dbReference type="ARBA" id="ARBA00022679"/>
    </source>
</evidence>
<dbReference type="Pfam" id="PF13292">
    <property type="entry name" value="DXP_synthase_N"/>
    <property type="match status" value="1"/>
</dbReference>
<dbReference type="RefSeq" id="WP_052670236.1">
    <property type="nucleotide sequence ID" value="NZ_LN824141.1"/>
</dbReference>
<feature type="binding site" evidence="10">
    <location>
        <begin position="112"/>
        <end position="114"/>
    </location>
    <ligand>
        <name>thiamine diphosphate</name>
        <dbReference type="ChEBI" id="CHEBI:58937"/>
    </ligand>
</feature>
<dbReference type="NCBIfam" id="TIGR00204">
    <property type="entry name" value="dxs"/>
    <property type="match status" value="1"/>
</dbReference>
<dbReference type="InterPro" id="IPR029061">
    <property type="entry name" value="THDP-binding"/>
</dbReference>
<name>A0A0C7NVU7_DEFTU</name>
<dbReference type="Proteomes" id="UP000032809">
    <property type="component" value="Chromosome I"/>
</dbReference>
<dbReference type="Pfam" id="PF02779">
    <property type="entry name" value="Transket_pyr"/>
    <property type="match status" value="1"/>
</dbReference>
<dbReference type="PANTHER" id="PTHR43322">
    <property type="entry name" value="1-D-DEOXYXYLULOSE 5-PHOSPHATE SYNTHASE-RELATED"/>
    <property type="match status" value="1"/>
</dbReference>
<comment type="subunit">
    <text evidence="3 10">Homodimer.</text>
</comment>
<feature type="domain" description="Transketolase-like pyrimidine-binding" evidence="11">
    <location>
        <begin position="305"/>
        <end position="468"/>
    </location>
</feature>
<dbReference type="EMBL" id="LN824141">
    <property type="protein sequence ID" value="CEP77608.1"/>
    <property type="molecule type" value="Genomic_DNA"/>
</dbReference>
<dbReference type="InterPro" id="IPR009014">
    <property type="entry name" value="Transketo_C/PFOR_II"/>
</dbReference>
<feature type="binding site" evidence="10">
    <location>
        <position position="285"/>
    </location>
    <ligand>
        <name>thiamine diphosphate</name>
        <dbReference type="ChEBI" id="CHEBI:58937"/>
    </ligand>
</feature>
<comment type="catalytic activity">
    <reaction evidence="10">
        <text>D-glyceraldehyde 3-phosphate + pyruvate + H(+) = 1-deoxy-D-xylulose 5-phosphate + CO2</text>
        <dbReference type="Rhea" id="RHEA:12605"/>
        <dbReference type="ChEBI" id="CHEBI:15361"/>
        <dbReference type="ChEBI" id="CHEBI:15378"/>
        <dbReference type="ChEBI" id="CHEBI:16526"/>
        <dbReference type="ChEBI" id="CHEBI:57792"/>
        <dbReference type="ChEBI" id="CHEBI:59776"/>
        <dbReference type="EC" id="2.2.1.7"/>
    </reaction>
</comment>
<keyword evidence="8 10" id="KW-0786">Thiamine pyrophosphate</keyword>
<dbReference type="GO" id="GO:0019288">
    <property type="term" value="P:isopentenyl diphosphate biosynthetic process, methylerythritol 4-phosphate pathway"/>
    <property type="evidence" value="ECO:0007669"/>
    <property type="project" value="TreeGrafter"/>
</dbReference>
<keyword evidence="13" id="KW-1185">Reference proteome</keyword>
<dbReference type="InterPro" id="IPR020826">
    <property type="entry name" value="Transketolase_BS"/>
</dbReference>
<dbReference type="HOGENOM" id="CLU_009227_1_4_0"/>
<comment type="cofactor">
    <cofactor evidence="10">
        <name>thiamine diphosphate</name>
        <dbReference type="ChEBI" id="CHEBI:58937"/>
    </cofactor>
    <text evidence="10">Binds 1 thiamine pyrophosphate per subunit.</text>
</comment>
<feature type="binding site" evidence="10">
    <location>
        <position position="143"/>
    </location>
    <ligand>
        <name>Mg(2+)</name>
        <dbReference type="ChEBI" id="CHEBI:18420"/>
    </ligand>
</feature>
<dbReference type="KEGG" id="dtn:DTL3_0277"/>
<dbReference type="CDD" id="cd07033">
    <property type="entry name" value="TPP_PYR_DXS_TK_like"/>
    <property type="match status" value="1"/>
</dbReference>
<keyword evidence="4 10" id="KW-0808">Transferase</keyword>
<dbReference type="InterPro" id="IPR005475">
    <property type="entry name" value="Transketolase-like_Pyr-bd"/>
</dbReference>
<dbReference type="SMART" id="SM00861">
    <property type="entry name" value="Transket_pyr"/>
    <property type="match status" value="1"/>
</dbReference>
<dbReference type="GO" id="GO:0016114">
    <property type="term" value="P:terpenoid biosynthetic process"/>
    <property type="evidence" value="ECO:0007669"/>
    <property type="project" value="UniProtKB-UniRule"/>
</dbReference>
<evidence type="ECO:0000256" key="7">
    <source>
        <dbReference type="ARBA" id="ARBA00022977"/>
    </source>
</evidence>
<dbReference type="NCBIfam" id="NF003933">
    <property type="entry name" value="PRK05444.2-2"/>
    <property type="match status" value="1"/>
</dbReference>
<protein>
    <recommendedName>
        <fullName evidence="10">1-deoxy-D-xylulose-5-phosphate synthase</fullName>
        <ecNumber evidence="10">2.2.1.7</ecNumber>
    </recommendedName>
    <alternativeName>
        <fullName evidence="10">1-deoxyxylulose-5-phosphate synthase</fullName>
        <shortName evidence="10">DXP synthase</shortName>
        <shortName evidence="10">DXPS</shortName>
    </alternativeName>
</protein>
<evidence type="ECO:0000259" key="11">
    <source>
        <dbReference type="SMART" id="SM00861"/>
    </source>
</evidence>
<evidence type="ECO:0000256" key="8">
    <source>
        <dbReference type="ARBA" id="ARBA00023052"/>
    </source>
</evidence>
<accession>A0A0C7NVU7</accession>
<feature type="binding site" evidence="10">
    <location>
        <begin position="144"/>
        <end position="145"/>
    </location>
    <ligand>
        <name>thiamine diphosphate</name>
        <dbReference type="ChEBI" id="CHEBI:58937"/>
    </ligand>
</feature>
<dbReference type="UniPathway" id="UPA00064">
    <property type="reaction ID" value="UER00091"/>
</dbReference>
<dbReference type="AlphaFoldDB" id="A0A0C7NVU7"/>
<dbReference type="STRING" id="1006576.DTL3_0277"/>
<evidence type="ECO:0000256" key="6">
    <source>
        <dbReference type="ARBA" id="ARBA00022842"/>
    </source>
</evidence>
<feature type="binding site" evidence="10">
    <location>
        <position position="354"/>
    </location>
    <ligand>
        <name>thiamine diphosphate</name>
        <dbReference type="ChEBI" id="CHEBI:58937"/>
    </ligand>
</feature>
<feature type="binding site" evidence="10">
    <location>
        <position position="172"/>
    </location>
    <ligand>
        <name>thiamine diphosphate</name>
        <dbReference type="ChEBI" id="CHEBI:58937"/>
    </ligand>
</feature>
<dbReference type="Gene3D" id="3.40.50.920">
    <property type="match status" value="1"/>
</dbReference>
<keyword evidence="5 10" id="KW-0479">Metal-binding</keyword>
<keyword evidence="7 10" id="KW-0784">Thiamine biosynthesis</keyword>
<dbReference type="PROSITE" id="PS00802">
    <property type="entry name" value="TRANSKETOLASE_2"/>
    <property type="match status" value="1"/>
</dbReference>